<dbReference type="InterPro" id="IPR036394">
    <property type="entry name" value="Ribosomal_uL22_sf"/>
</dbReference>
<proteinExistence type="inferred from homology"/>
<evidence type="ECO:0000313" key="8">
    <source>
        <dbReference type="Proteomes" id="UP000051574"/>
    </source>
</evidence>
<keyword evidence="3 6" id="KW-0687">Ribonucleoprotein</keyword>
<dbReference type="InterPro" id="IPR001063">
    <property type="entry name" value="Ribosomal_uL22"/>
</dbReference>
<evidence type="ECO:0000313" key="7">
    <source>
        <dbReference type="EMBL" id="KRT81305.1"/>
    </source>
</evidence>
<sequence length="186" mass="21091">FFSPYPASVRYCLAFNLSQLVIYLNKKMGKRNKYTRMPPGNANICKAKASNMSVHFKNTCETANTVRGMTVKRATAYLKNVLIKKECVPFKKFRGGIGRCAQAKNFHTTIGRWPQKSAKYLLDLLQNAISNAEYTGLDCELLYIYHIQVNAAPLARRRTYRAHGVINPYMGHPCHLEIVLAEKSAQ</sequence>
<evidence type="ECO:0000256" key="2">
    <source>
        <dbReference type="ARBA" id="ARBA00022980"/>
    </source>
</evidence>
<evidence type="ECO:0000256" key="3">
    <source>
        <dbReference type="ARBA" id="ARBA00023274"/>
    </source>
</evidence>
<comment type="similarity">
    <text evidence="1 6">Belongs to the universal ribosomal protein uL22 family.</text>
</comment>
<dbReference type="AlphaFoldDB" id="A0A0T6B1T0"/>
<dbReference type="Gene3D" id="3.90.470.10">
    <property type="entry name" value="Ribosomal protein L22/L17"/>
    <property type="match status" value="1"/>
</dbReference>
<dbReference type="OrthoDB" id="10254664at2759"/>
<feature type="non-terminal residue" evidence="7">
    <location>
        <position position="1"/>
    </location>
</feature>
<gene>
    <name evidence="7" type="ORF">AMK59_5951</name>
</gene>
<accession>A0A0T6B1T0</accession>
<evidence type="ECO:0000256" key="4">
    <source>
        <dbReference type="ARBA" id="ARBA00035207"/>
    </source>
</evidence>
<reference evidence="7 8" key="1">
    <citation type="submission" date="2015-09" db="EMBL/GenBank/DDBJ databases">
        <title>Draft genome of the scarab beetle Oryctes borbonicus.</title>
        <authorList>
            <person name="Meyer J.M."/>
            <person name="Markov G.V."/>
            <person name="Baskaran P."/>
            <person name="Herrmann M."/>
            <person name="Sommer R.J."/>
            <person name="Roedelsperger C."/>
        </authorList>
    </citation>
    <scope>NUCLEOTIDE SEQUENCE [LARGE SCALE GENOMIC DNA]</scope>
    <source>
        <strain evidence="7">OB123</strain>
        <tissue evidence="7">Whole animal</tissue>
    </source>
</reference>
<dbReference type="Proteomes" id="UP000051574">
    <property type="component" value="Unassembled WGS sequence"/>
</dbReference>
<organism evidence="7 8">
    <name type="scientific">Oryctes borbonicus</name>
    <dbReference type="NCBI Taxonomy" id="1629725"/>
    <lineage>
        <taxon>Eukaryota</taxon>
        <taxon>Metazoa</taxon>
        <taxon>Ecdysozoa</taxon>
        <taxon>Arthropoda</taxon>
        <taxon>Hexapoda</taxon>
        <taxon>Insecta</taxon>
        <taxon>Pterygota</taxon>
        <taxon>Neoptera</taxon>
        <taxon>Endopterygota</taxon>
        <taxon>Coleoptera</taxon>
        <taxon>Polyphaga</taxon>
        <taxon>Scarabaeiformia</taxon>
        <taxon>Scarabaeidae</taxon>
        <taxon>Dynastinae</taxon>
        <taxon>Oryctes</taxon>
    </lineage>
</organism>
<comment type="caution">
    <text evidence="7">The sequence shown here is derived from an EMBL/GenBank/DDBJ whole genome shotgun (WGS) entry which is preliminary data.</text>
</comment>
<evidence type="ECO:0000256" key="5">
    <source>
        <dbReference type="ARBA" id="ARBA00035325"/>
    </source>
</evidence>
<dbReference type="InterPro" id="IPR005721">
    <property type="entry name" value="Ribosomal_uL22_euk/arc"/>
</dbReference>
<dbReference type="PANTHER" id="PTHR11593:SF10">
    <property type="entry name" value="60S RIBOSOMAL PROTEIN L17"/>
    <property type="match status" value="1"/>
</dbReference>
<dbReference type="GO" id="GO:0002181">
    <property type="term" value="P:cytoplasmic translation"/>
    <property type="evidence" value="ECO:0007669"/>
    <property type="project" value="TreeGrafter"/>
</dbReference>
<evidence type="ECO:0000256" key="6">
    <source>
        <dbReference type="RuleBase" id="RU004005"/>
    </source>
</evidence>
<dbReference type="CDD" id="cd00336">
    <property type="entry name" value="Ribosomal_L22"/>
    <property type="match status" value="1"/>
</dbReference>
<dbReference type="GO" id="GO:0003735">
    <property type="term" value="F:structural constituent of ribosome"/>
    <property type="evidence" value="ECO:0007669"/>
    <property type="project" value="InterPro"/>
</dbReference>
<dbReference type="PANTHER" id="PTHR11593">
    <property type="entry name" value="60S RIBOSOMAL PROTEIN L17"/>
    <property type="match status" value="1"/>
</dbReference>
<name>A0A0T6B1T0_9SCAR</name>
<dbReference type="EMBL" id="LJIG01016203">
    <property type="protein sequence ID" value="KRT81305.1"/>
    <property type="molecule type" value="Genomic_DNA"/>
</dbReference>
<evidence type="ECO:0000256" key="1">
    <source>
        <dbReference type="ARBA" id="ARBA00009451"/>
    </source>
</evidence>
<keyword evidence="8" id="KW-1185">Reference proteome</keyword>
<dbReference type="NCBIfam" id="TIGR01038">
    <property type="entry name" value="uL22_arch_euk"/>
    <property type="match status" value="1"/>
</dbReference>
<keyword evidence="2 6" id="KW-0689">Ribosomal protein</keyword>
<dbReference type="Pfam" id="PF00237">
    <property type="entry name" value="Ribosomal_L22"/>
    <property type="match status" value="1"/>
</dbReference>
<dbReference type="GO" id="GO:0022625">
    <property type="term" value="C:cytosolic large ribosomal subunit"/>
    <property type="evidence" value="ECO:0007669"/>
    <property type="project" value="TreeGrafter"/>
</dbReference>
<protein>
    <recommendedName>
        <fullName evidence="4">Large ribosomal subunit protein uL22</fullName>
    </recommendedName>
    <alternativeName>
        <fullName evidence="5">60S ribosomal protein L17</fullName>
    </alternativeName>
</protein>
<dbReference type="SUPFAM" id="SSF54843">
    <property type="entry name" value="Ribosomal protein L22"/>
    <property type="match status" value="1"/>
</dbReference>